<dbReference type="FunFam" id="3.40.50.300:FF:000285">
    <property type="entry name" value="Sporulation initiation inhibitor Soj"/>
    <property type="match status" value="1"/>
</dbReference>
<evidence type="ECO:0000313" key="5">
    <source>
        <dbReference type="Proteomes" id="UP000481616"/>
    </source>
</evidence>
<dbReference type="InterPro" id="IPR025669">
    <property type="entry name" value="AAA_dom"/>
</dbReference>
<reference evidence="4 5" key="1">
    <citation type="journal article" date="2019" name="Nat. Med.">
        <title>A library of human gut bacterial isolates paired with longitudinal multiomics data enables mechanistic microbiome research.</title>
        <authorList>
            <person name="Poyet M."/>
            <person name="Groussin M."/>
            <person name="Gibbons S.M."/>
            <person name="Avila-Pacheco J."/>
            <person name="Jiang X."/>
            <person name="Kearney S.M."/>
            <person name="Perrotta A.R."/>
            <person name="Berdy B."/>
            <person name="Zhao S."/>
            <person name="Lieberman T.D."/>
            <person name="Swanson P.K."/>
            <person name="Smith M."/>
            <person name="Roesemann S."/>
            <person name="Alexander J.E."/>
            <person name="Rich S.A."/>
            <person name="Livny J."/>
            <person name="Vlamakis H."/>
            <person name="Clish C."/>
            <person name="Bullock K."/>
            <person name="Deik A."/>
            <person name="Scott J."/>
            <person name="Pierce K.A."/>
            <person name="Xavier R.J."/>
            <person name="Alm E.J."/>
        </authorList>
    </citation>
    <scope>NUCLEOTIDE SEQUENCE [LARGE SCALE GENOMIC DNA]</scope>
    <source>
        <strain evidence="2 5">BIOML-A1</strain>
        <strain evidence="3 4">BIOML-A4</strain>
    </source>
</reference>
<proteinExistence type="predicted"/>
<dbReference type="AlphaFoldDB" id="A0A4Q5HYT0"/>
<evidence type="ECO:0000313" key="3">
    <source>
        <dbReference type="EMBL" id="KAA5405086.1"/>
    </source>
</evidence>
<gene>
    <name evidence="3" type="ORF">F2Y51_11455</name>
    <name evidence="2" type="ORF">F2Y58_01650</name>
</gene>
<evidence type="ECO:0000313" key="4">
    <source>
        <dbReference type="Proteomes" id="UP000441162"/>
    </source>
</evidence>
<dbReference type="PIRSF" id="PIRSF009320">
    <property type="entry name" value="Nuc_binding_HP_1000"/>
    <property type="match status" value="1"/>
</dbReference>
<accession>A0A4Q5HYT0</accession>
<evidence type="ECO:0000259" key="1">
    <source>
        <dbReference type="Pfam" id="PF13614"/>
    </source>
</evidence>
<dbReference type="RefSeq" id="WP_130053605.1">
    <property type="nucleotide sequence ID" value="NZ_RCXK01000001.1"/>
</dbReference>
<dbReference type="Gene3D" id="3.40.50.300">
    <property type="entry name" value="P-loop containing nucleotide triphosphate hydrolases"/>
    <property type="match status" value="1"/>
</dbReference>
<dbReference type="InterPro" id="IPR027417">
    <property type="entry name" value="P-loop_NTPase"/>
</dbReference>
<dbReference type="EMBL" id="VVZA01000008">
    <property type="protein sequence ID" value="KAA5405086.1"/>
    <property type="molecule type" value="Genomic_DNA"/>
</dbReference>
<feature type="domain" description="AAA" evidence="1">
    <location>
        <begin position="3"/>
        <end position="177"/>
    </location>
</feature>
<organism evidence="2 5">
    <name type="scientific">Phocaeicola dorei</name>
    <dbReference type="NCBI Taxonomy" id="357276"/>
    <lineage>
        <taxon>Bacteria</taxon>
        <taxon>Pseudomonadati</taxon>
        <taxon>Bacteroidota</taxon>
        <taxon>Bacteroidia</taxon>
        <taxon>Bacteroidales</taxon>
        <taxon>Bacteroidaceae</taxon>
        <taxon>Phocaeicola</taxon>
    </lineage>
</organism>
<protein>
    <submittedName>
        <fullName evidence="2">ParA family protein</fullName>
    </submittedName>
</protein>
<sequence>MVKIIAVHNQKGGVGKTTTTTNVGFELARKGYKVLLADLDPQATLTSALGVTDPEETVFSALQGAVDGKGTRLPWIRLQENISLCPSCRKMADAEYLLQNEYGRENFLKELAARTDGGYDFVLLDCPPAVGLITVNALVAATDLIIPVQPEVASLYGLVSILDTVAVIQRKINRRLNLLGMLVTQYDRRTTLHAEILEAMRKQYGETVFSTVISRSIRVAESMSRKTDVVSYSRNSSGAADYRSLTREILSRLNMVDNK</sequence>
<name>A0A4Q5HYT0_9BACT</name>
<dbReference type="PANTHER" id="PTHR13696:SF99">
    <property type="entry name" value="COBYRINIC ACID AC-DIAMIDE SYNTHASE"/>
    <property type="match status" value="1"/>
</dbReference>
<dbReference type="Pfam" id="PF13614">
    <property type="entry name" value="AAA_31"/>
    <property type="match status" value="1"/>
</dbReference>
<dbReference type="CDD" id="cd02042">
    <property type="entry name" value="ParAB_family"/>
    <property type="match status" value="1"/>
</dbReference>
<dbReference type="PANTHER" id="PTHR13696">
    <property type="entry name" value="P-LOOP CONTAINING NUCLEOSIDE TRIPHOSPHATE HYDROLASE"/>
    <property type="match status" value="1"/>
</dbReference>
<dbReference type="EMBL" id="VVYY01000001">
    <property type="protein sequence ID" value="KAA5400900.1"/>
    <property type="molecule type" value="Genomic_DNA"/>
</dbReference>
<dbReference type="Proteomes" id="UP000441162">
    <property type="component" value="Unassembled WGS sequence"/>
</dbReference>
<dbReference type="InterPro" id="IPR050678">
    <property type="entry name" value="DNA_Partitioning_ATPase"/>
</dbReference>
<dbReference type="SUPFAM" id="SSF52540">
    <property type="entry name" value="P-loop containing nucleoside triphosphate hydrolases"/>
    <property type="match status" value="1"/>
</dbReference>
<comment type="caution">
    <text evidence="2">The sequence shown here is derived from an EMBL/GenBank/DDBJ whole genome shotgun (WGS) entry which is preliminary data.</text>
</comment>
<dbReference type="Proteomes" id="UP000481616">
    <property type="component" value="Unassembled WGS sequence"/>
</dbReference>
<evidence type="ECO:0000313" key="2">
    <source>
        <dbReference type="EMBL" id="KAA5400900.1"/>
    </source>
</evidence>